<proteinExistence type="predicted"/>
<evidence type="ECO:0000313" key="2">
    <source>
        <dbReference type="EMBL" id="MEQ2257292.1"/>
    </source>
</evidence>
<sequence>MPWGLQRFFHISKIYTRKMEGVSLTTFLEKVDTRQPFLLCICEQKKNIQRFFIVVDQKAIACDAPTSVAAFHRLFKAHLSSASHMMNLFPVFTPSFKPQSITLKLRTPKKAHEQQEIVKETHSQGDLLSDEPSTSASVLQVPTVITQDSLVGMCGSFVAQLQACGLSESACSNNNLFCRGSCQ</sequence>
<keyword evidence="3" id="KW-1185">Reference proteome</keyword>
<evidence type="ECO:0000313" key="3">
    <source>
        <dbReference type="Proteomes" id="UP001482620"/>
    </source>
</evidence>
<organism evidence="2 3">
    <name type="scientific">Ilyodon furcidens</name>
    <name type="common">goldbreast splitfin</name>
    <dbReference type="NCBI Taxonomy" id="33524"/>
    <lineage>
        <taxon>Eukaryota</taxon>
        <taxon>Metazoa</taxon>
        <taxon>Chordata</taxon>
        <taxon>Craniata</taxon>
        <taxon>Vertebrata</taxon>
        <taxon>Euteleostomi</taxon>
        <taxon>Actinopterygii</taxon>
        <taxon>Neopterygii</taxon>
        <taxon>Teleostei</taxon>
        <taxon>Neoteleostei</taxon>
        <taxon>Acanthomorphata</taxon>
        <taxon>Ovalentaria</taxon>
        <taxon>Atherinomorphae</taxon>
        <taxon>Cyprinodontiformes</taxon>
        <taxon>Goodeidae</taxon>
        <taxon>Ilyodon</taxon>
    </lineage>
</organism>
<name>A0ABV0VKP5_9TELE</name>
<comment type="caution">
    <text evidence="2">The sequence shown here is derived from an EMBL/GenBank/DDBJ whole genome shotgun (WGS) entry which is preliminary data.</text>
</comment>
<reference evidence="2 3" key="1">
    <citation type="submission" date="2021-06" db="EMBL/GenBank/DDBJ databases">
        <authorList>
            <person name="Palmer J.M."/>
        </authorList>
    </citation>
    <scope>NUCLEOTIDE SEQUENCE [LARGE SCALE GENOMIC DNA]</scope>
    <source>
        <strain evidence="3">if_2019</strain>
        <tissue evidence="2">Muscle</tissue>
    </source>
</reference>
<dbReference type="EMBL" id="JAHRIQ010109893">
    <property type="protein sequence ID" value="MEQ2257292.1"/>
    <property type="molecule type" value="Genomic_DNA"/>
</dbReference>
<accession>A0ABV0VKP5</accession>
<feature type="compositionally biased region" description="Basic and acidic residues" evidence="1">
    <location>
        <begin position="112"/>
        <end position="123"/>
    </location>
</feature>
<feature type="region of interest" description="Disordered" evidence="1">
    <location>
        <begin position="112"/>
        <end position="133"/>
    </location>
</feature>
<evidence type="ECO:0000256" key="1">
    <source>
        <dbReference type="SAM" id="MobiDB-lite"/>
    </source>
</evidence>
<dbReference type="Proteomes" id="UP001482620">
    <property type="component" value="Unassembled WGS sequence"/>
</dbReference>
<gene>
    <name evidence="2" type="ORF">ILYODFUR_033284</name>
</gene>
<protein>
    <submittedName>
        <fullName evidence="2">Uncharacterized protein</fullName>
    </submittedName>
</protein>